<dbReference type="Proteomes" id="UP001221898">
    <property type="component" value="Unassembled WGS sequence"/>
</dbReference>
<dbReference type="AlphaFoldDB" id="A0AAD7WZR7"/>
<evidence type="ECO:0000256" key="1">
    <source>
        <dbReference type="SAM" id="MobiDB-lite"/>
    </source>
</evidence>
<sequence>MGVGESAGRAGWRDQAREVTRATYPFGIRPVFTPASVRCDTSRGSLGRAKGGSACLGLAGAGSHSGRARRVAPPGEPGPSARVNSADEWDSRCSVT</sequence>
<feature type="region of interest" description="Disordered" evidence="1">
    <location>
        <begin position="59"/>
        <end position="96"/>
    </location>
</feature>
<organism evidence="2 3">
    <name type="scientific">Aldrovandia affinis</name>
    <dbReference type="NCBI Taxonomy" id="143900"/>
    <lineage>
        <taxon>Eukaryota</taxon>
        <taxon>Metazoa</taxon>
        <taxon>Chordata</taxon>
        <taxon>Craniata</taxon>
        <taxon>Vertebrata</taxon>
        <taxon>Euteleostomi</taxon>
        <taxon>Actinopterygii</taxon>
        <taxon>Neopterygii</taxon>
        <taxon>Teleostei</taxon>
        <taxon>Notacanthiformes</taxon>
        <taxon>Halosauridae</taxon>
        <taxon>Aldrovandia</taxon>
    </lineage>
</organism>
<protein>
    <submittedName>
        <fullName evidence="2">Uncharacterized protein</fullName>
    </submittedName>
</protein>
<comment type="caution">
    <text evidence="2">The sequence shown here is derived from an EMBL/GenBank/DDBJ whole genome shotgun (WGS) entry which is preliminary data.</text>
</comment>
<evidence type="ECO:0000313" key="3">
    <source>
        <dbReference type="Proteomes" id="UP001221898"/>
    </source>
</evidence>
<accession>A0AAD7WZR7</accession>
<reference evidence="2" key="1">
    <citation type="journal article" date="2023" name="Science">
        <title>Genome structures resolve the early diversification of teleost fishes.</title>
        <authorList>
            <person name="Parey E."/>
            <person name="Louis A."/>
            <person name="Montfort J."/>
            <person name="Bouchez O."/>
            <person name="Roques C."/>
            <person name="Iampietro C."/>
            <person name="Lluch J."/>
            <person name="Castinel A."/>
            <person name="Donnadieu C."/>
            <person name="Desvignes T."/>
            <person name="Floi Bucao C."/>
            <person name="Jouanno E."/>
            <person name="Wen M."/>
            <person name="Mejri S."/>
            <person name="Dirks R."/>
            <person name="Jansen H."/>
            <person name="Henkel C."/>
            <person name="Chen W.J."/>
            <person name="Zahm M."/>
            <person name="Cabau C."/>
            <person name="Klopp C."/>
            <person name="Thompson A.W."/>
            <person name="Robinson-Rechavi M."/>
            <person name="Braasch I."/>
            <person name="Lecointre G."/>
            <person name="Bobe J."/>
            <person name="Postlethwait J.H."/>
            <person name="Berthelot C."/>
            <person name="Roest Crollius H."/>
            <person name="Guiguen Y."/>
        </authorList>
    </citation>
    <scope>NUCLEOTIDE SEQUENCE</scope>
    <source>
        <strain evidence="2">NC1722</strain>
    </source>
</reference>
<keyword evidence="3" id="KW-1185">Reference proteome</keyword>
<evidence type="ECO:0000313" key="2">
    <source>
        <dbReference type="EMBL" id="KAJ8415020.1"/>
    </source>
</evidence>
<dbReference type="EMBL" id="JAINUG010000010">
    <property type="protein sequence ID" value="KAJ8415020.1"/>
    <property type="molecule type" value="Genomic_DNA"/>
</dbReference>
<name>A0AAD7WZR7_9TELE</name>
<gene>
    <name evidence="2" type="ORF">AAFF_G00007180</name>
</gene>
<proteinExistence type="predicted"/>